<dbReference type="AlphaFoldDB" id="A0A0D1MQF0"/>
<comment type="caution">
    <text evidence="2">The sequence shown here is derived from an EMBL/GenBank/DDBJ whole genome shotgun (WGS) entry which is preliminary data.</text>
</comment>
<dbReference type="Proteomes" id="UP000033203">
    <property type="component" value="Unassembled WGS sequence"/>
</dbReference>
<dbReference type="SUPFAM" id="SSF50341">
    <property type="entry name" value="CheW-like"/>
    <property type="match status" value="1"/>
</dbReference>
<name>A0A0D1MQF0_9SPHN</name>
<evidence type="ECO:0000259" key="1">
    <source>
        <dbReference type="PROSITE" id="PS50851"/>
    </source>
</evidence>
<dbReference type="GO" id="GO:0007165">
    <property type="term" value="P:signal transduction"/>
    <property type="evidence" value="ECO:0007669"/>
    <property type="project" value="InterPro"/>
</dbReference>
<dbReference type="InterPro" id="IPR036061">
    <property type="entry name" value="CheW-like_dom_sf"/>
</dbReference>
<gene>
    <name evidence="2" type="ORF">SR41_03270</name>
</gene>
<evidence type="ECO:0000313" key="2">
    <source>
        <dbReference type="EMBL" id="KIU29561.1"/>
    </source>
</evidence>
<dbReference type="GO" id="GO:0005829">
    <property type="term" value="C:cytosol"/>
    <property type="evidence" value="ECO:0007669"/>
    <property type="project" value="TreeGrafter"/>
</dbReference>
<dbReference type="CDD" id="cd00732">
    <property type="entry name" value="CheW"/>
    <property type="match status" value="1"/>
</dbReference>
<dbReference type="PROSITE" id="PS50851">
    <property type="entry name" value="CHEW"/>
    <property type="match status" value="1"/>
</dbReference>
<dbReference type="PANTHER" id="PTHR22617:SF23">
    <property type="entry name" value="CHEMOTAXIS PROTEIN CHEW"/>
    <property type="match status" value="1"/>
</dbReference>
<dbReference type="PATRIC" id="fig|1549858.7.peg.757"/>
<protein>
    <submittedName>
        <fullName evidence="2">Chemotaxis protein CheW</fullName>
    </submittedName>
</protein>
<reference evidence="2 3" key="1">
    <citation type="submission" date="2015-01" db="EMBL/GenBank/DDBJ databases">
        <title>Genome of Sphingomonas taxi strain 30a.</title>
        <authorList>
            <person name="Eevers N."/>
            <person name="Van Hamme J."/>
            <person name="Bottos E."/>
            <person name="Weyens N."/>
            <person name="Vangronsveld J."/>
        </authorList>
    </citation>
    <scope>NUCLEOTIDE SEQUENCE [LARGE SCALE GENOMIC DNA]</scope>
    <source>
        <strain evidence="2 3">30a</strain>
    </source>
</reference>
<accession>A0A0D1MQF0</accession>
<dbReference type="InterPro" id="IPR002545">
    <property type="entry name" value="CheW-lke_dom"/>
</dbReference>
<organism evidence="2 3">
    <name type="scientific">Sphingomonas melonis</name>
    <dbReference type="NCBI Taxonomy" id="152682"/>
    <lineage>
        <taxon>Bacteria</taxon>
        <taxon>Pseudomonadati</taxon>
        <taxon>Pseudomonadota</taxon>
        <taxon>Alphaproteobacteria</taxon>
        <taxon>Sphingomonadales</taxon>
        <taxon>Sphingomonadaceae</taxon>
        <taxon>Sphingomonas</taxon>
    </lineage>
</organism>
<sequence length="147" mass="15842">MTKQLITFEIADKRLGVDIMAIREIRAWTPPTPIPHAPAFVRGIVNLRGTVLPVVDLSDRLGWDAIAPSPRHVIIVIQIGEQMHGLVVDSVNDIVTIEPAALQPPPDLGGGSSRHLSGLIAVDDRMVMVLDLRCMAIDSDAMLADAA</sequence>
<dbReference type="Pfam" id="PF01584">
    <property type="entry name" value="CheW"/>
    <property type="match status" value="1"/>
</dbReference>
<dbReference type="Gene3D" id="2.30.30.40">
    <property type="entry name" value="SH3 Domains"/>
    <property type="match status" value="1"/>
</dbReference>
<dbReference type="PANTHER" id="PTHR22617">
    <property type="entry name" value="CHEMOTAXIS SENSOR HISTIDINE KINASE-RELATED"/>
    <property type="match status" value="1"/>
</dbReference>
<dbReference type="EMBL" id="JXTP01000016">
    <property type="protein sequence ID" value="KIU29561.1"/>
    <property type="molecule type" value="Genomic_DNA"/>
</dbReference>
<evidence type="ECO:0000313" key="3">
    <source>
        <dbReference type="Proteomes" id="UP000033203"/>
    </source>
</evidence>
<feature type="domain" description="CheW-like" evidence="1">
    <location>
        <begin position="2"/>
        <end position="141"/>
    </location>
</feature>
<dbReference type="InterPro" id="IPR039315">
    <property type="entry name" value="CheW"/>
</dbReference>
<proteinExistence type="predicted"/>
<dbReference type="SMART" id="SM00260">
    <property type="entry name" value="CheW"/>
    <property type="match status" value="1"/>
</dbReference>
<dbReference type="Gene3D" id="2.40.50.180">
    <property type="entry name" value="CheA-289, Domain 4"/>
    <property type="match status" value="1"/>
</dbReference>
<dbReference type="GO" id="GO:0006935">
    <property type="term" value="P:chemotaxis"/>
    <property type="evidence" value="ECO:0007669"/>
    <property type="project" value="InterPro"/>
</dbReference>